<name>H6KZP8_SAPGL</name>
<dbReference type="InterPro" id="IPR037185">
    <property type="entry name" value="EmrE-like"/>
</dbReference>
<dbReference type="KEGG" id="sgn:SGRA_3096"/>
<dbReference type="eggNOG" id="COG0697">
    <property type="taxonomic scope" value="Bacteria"/>
</dbReference>
<keyword evidence="1" id="KW-1133">Transmembrane helix</keyword>
<dbReference type="Gene3D" id="1.10.3730.20">
    <property type="match status" value="1"/>
</dbReference>
<dbReference type="EMBL" id="CP002831">
    <property type="protein sequence ID" value="AFC25824.1"/>
    <property type="molecule type" value="Genomic_DNA"/>
</dbReference>
<feature type="transmembrane region" description="Helical" evidence="1">
    <location>
        <begin position="186"/>
        <end position="209"/>
    </location>
</feature>
<organism evidence="2 3">
    <name type="scientific">Saprospira grandis (strain Lewin)</name>
    <dbReference type="NCBI Taxonomy" id="984262"/>
    <lineage>
        <taxon>Bacteria</taxon>
        <taxon>Pseudomonadati</taxon>
        <taxon>Bacteroidota</taxon>
        <taxon>Saprospiria</taxon>
        <taxon>Saprospirales</taxon>
        <taxon>Saprospiraceae</taxon>
        <taxon>Saprospira</taxon>
    </lineage>
</organism>
<feature type="transmembrane region" description="Helical" evidence="1">
    <location>
        <begin position="276"/>
        <end position="294"/>
    </location>
</feature>
<feature type="transmembrane region" description="Helical" evidence="1">
    <location>
        <begin position="21"/>
        <end position="41"/>
    </location>
</feature>
<protein>
    <submittedName>
        <fullName evidence="2">Integral membrane protein</fullName>
    </submittedName>
</protein>
<evidence type="ECO:0000313" key="3">
    <source>
        <dbReference type="Proteomes" id="UP000007519"/>
    </source>
</evidence>
<feature type="transmembrane region" description="Helical" evidence="1">
    <location>
        <begin position="221"/>
        <end position="244"/>
    </location>
</feature>
<keyword evidence="1" id="KW-0472">Membrane</keyword>
<feature type="transmembrane region" description="Helical" evidence="1">
    <location>
        <begin position="250"/>
        <end position="269"/>
    </location>
</feature>
<gene>
    <name evidence="2" type="ordered locus">SGRA_3096</name>
</gene>
<reference evidence="2 3" key="1">
    <citation type="journal article" date="2012" name="Stand. Genomic Sci.">
        <title>Complete genome sequencing and analysis of Saprospira grandis str. Lewin, a predatory marine bacterium.</title>
        <authorList>
            <person name="Saw J.H."/>
            <person name="Yuryev A."/>
            <person name="Kanbe M."/>
            <person name="Hou S."/>
            <person name="Young A.G."/>
            <person name="Aizawa S."/>
            <person name="Alam M."/>
        </authorList>
    </citation>
    <scope>NUCLEOTIDE SEQUENCE [LARGE SCALE GENOMIC DNA]</scope>
    <source>
        <strain evidence="2 3">Lewin</strain>
    </source>
</reference>
<dbReference type="SUPFAM" id="SSF103481">
    <property type="entry name" value="Multidrug resistance efflux transporter EmrE"/>
    <property type="match status" value="2"/>
</dbReference>
<evidence type="ECO:0000256" key="1">
    <source>
        <dbReference type="SAM" id="Phobius"/>
    </source>
</evidence>
<accession>H6KZP8</accession>
<keyword evidence="3" id="KW-1185">Reference proteome</keyword>
<keyword evidence="1" id="KW-0812">Transmembrane</keyword>
<dbReference type="STRING" id="984262.SGRA_3096"/>
<dbReference type="Proteomes" id="UP000007519">
    <property type="component" value="Chromosome"/>
</dbReference>
<dbReference type="HOGENOM" id="CLU_062241_1_0_10"/>
<proteinExistence type="predicted"/>
<sequence length="295" mass="32122">MSILCSTALITVFKLFPRLGVDTFGAIVINYFVCVLAGGLYNGQLFDLGAPYMPYAFILGIIFISCFYAVGLTVRLFGITISSVLQKMSLLVSVPYAIIAFKEPAGSLKIIGLGLAFAAVLASNWPEKLAEGDSRKQERQQYLAQGGSLLLLWFFPIYSFSGSGLIEVLLQYVQQNILDDTQEESAAFTTAIFASAGLAGAVVYLYQLVSGKASWSWKNVGGGLALGIPNYFSIVFLLLAFNVWDKSVVLPINNISIVMATALLGLFFFRERLSKINYIGVLLAIFAILLMAYSQ</sequence>
<dbReference type="AlphaFoldDB" id="H6KZP8"/>
<feature type="transmembrane region" description="Helical" evidence="1">
    <location>
        <begin position="53"/>
        <end position="77"/>
    </location>
</feature>
<evidence type="ECO:0000313" key="2">
    <source>
        <dbReference type="EMBL" id="AFC25824.1"/>
    </source>
</evidence>
<feature type="transmembrane region" description="Helical" evidence="1">
    <location>
        <begin position="146"/>
        <end position="166"/>
    </location>
</feature>